<dbReference type="EMBL" id="JACXVP010000009">
    <property type="protein sequence ID" value="KAG5585967.1"/>
    <property type="molecule type" value="Genomic_DNA"/>
</dbReference>
<organism evidence="1 2">
    <name type="scientific">Solanum commersonii</name>
    <name type="common">Commerson's wild potato</name>
    <name type="synonym">Commerson's nightshade</name>
    <dbReference type="NCBI Taxonomy" id="4109"/>
    <lineage>
        <taxon>Eukaryota</taxon>
        <taxon>Viridiplantae</taxon>
        <taxon>Streptophyta</taxon>
        <taxon>Embryophyta</taxon>
        <taxon>Tracheophyta</taxon>
        <taxon>Spermatophyta</taxon>
        <taxon>Magnoliopsida</taxon>
        <taxon>eudicotyledons</taxon>
        <taxon>Gunneridae</taxon>
        <taxon>Pentapetalae</taxon>
        <taxon>asterids</taxon>
        <taxon>lamiids</taxon>
        <taxon>Solanales</taxon>
        <taxon>Solanaceae</taxon>
        <taxon>Solanoideae</taxon>
        <taxon>Solaneae</taxon>
        <taxon>Solanum</taxon>
    </lineage>
</organism>
<dbReference type="Proteomes" id="UP000824120">
    <property type="component" value="Chromosome 9"/>
</dbReference>
<keyword evidence="2" id="KW-1185">Reference proteome</keyword>
<dbReference type="AlphaFoldDB" id="A0A9J5XEB8"/>
<reference evidence="1 2" key="1">
    <citation type="submission" date="2020-09" db="EMBL/GenBank/DDBJ databases">
        <title>De no assembly of potato wild relative species, Solanum commersonii.</title>
        <authorList>
            <person name="Cho K."/>
        </authorList>
    </citation>
    <scope>NUCLEOTIDE SEQUENCE [LARGE SCALE GENOMIC DNA]</scope>
    <source>
        <strain evidence="1">LZ3.2</strain>
        <tissue evidence="1">Leaf</tissue>
    </source>
</reference>
<protein>
    <submittedName>
        <fullName evidence="1">Uncharacterized protein</fullName>
    </submittedName>
</protein>
<evidence type="ECO:0000313" key="1">
    <source>
        <dbReference type="EMBL" id="KAG5585967.1"/>
    </source>
</evidence>
<gene>
    <name evidence="1" type="ORF">H5410_046401</name>
</gene>
<proteinExistence type="predicted"/>
<sequence length="78" mass="9338">MGKRSISWPAKVDDDEVVTSRCSMEKNNEEAKLTRIEREQTYLLYRGGKGDPWERINNSKFFFLKKQRESFFSWKGKK</sequence>
<accession>A0A9J5XEB8</accession>
<name>A0A9J5XEB8_SOLCO</name>
<evidence type="ECO:0000313" key="2">
    <source>
        <dbReference type="Proteomes" id="UP000824120"/>
    </source>
</evidence>
<comment type="caution">
    <text evidence="1">The sequence shown here is derived from an EMBL/GenBank/DDBJ whole genome shotgun (WGS) entry which is preliminary data.</text>
</comment>